<protein>
    <submittedName>
        <fullName evidence="1">Uncharacterized protein</fullName>
    </submittedName>
</protein>
<dbReference type="AlphaFoldDB" id="A0A2N9XP61"/>
<proteinExistence type="predicted"/>
<evidence type="ECO:0000313" key="2">
    <source>
        <dbReference type="Proteomes" id="UP000231484"/>
    </source>
</evidence>
<organism evidence="1 2">
    <name type="scientific">Snodgrassella alvi</name>
    <dbReference type="NCBI Taxonomy" id="1196083"/>
    <lineage>
        <taxon>Bacteria</taxon>
        <taxon>Pseudomonadati</taxon>
        <taxon>Pseudomonadota</taxon>
        <taxon>Betaproteobacteria</taxon>
        <taxon>Neisseriales</taxon>
        <taxon>Neisseriaceae</taxon>
        <taxon>Snodgrassella</taxon>
    </lineage>
</organism>
<accession>A0A2N9XP61</accession>
<evidence type="ECO:0000313" key="1">
    <source>
        <dbReference type="EMBL" id="PIT50116.1"/>
    </source>
</evidence>
<dbReference type="Pfam" id="PF22300">
    <property type="entry name" value="NGO_1070-like"/>
    <property type="match status" value="1"/>
</dbReference>
<name>A0A2N9XP61_9NEIS</name>
<gene>
    <name evidence="1" type="ORF">BHC48_07315</name>
</gene>
<dbReference type="EMBL" id="MEIQ01000043">
    <property type="protein sequence ID" value="PIT50116.1"/>
    <property type="molecule type" value="Genomic_DNA"/>
</dbReference>
<reference evidence="1 2" key="1">
    <citation type="journal article" date="2017" name="MBio">
        <title>Type VI secretion-mediated competition in the bee gut microbiome.</title>
        <authorList>
            <person name="Steele M.I."/>
            <person name="Kwong W.K."/>
            <person name="Powell J.E."/>
            <person name="Whiteley M."/>
            <person name="Moran N.A."/>
        </authorList>
    </citation>
    <scope>NUCLEOTIDE SEQUENCE [LARGE SCALE GENOMIC DNA]</scope>
    <source>
        <strain evidence="1 2">Occ4-2</strain>
    </source>
</reference>
<dbReference type="Proteomes" id="UP000231484">
    <property type="component" value="Unassembled WGS sequence"/>
</dbReference>
<dbReference type="InterPro" id="IPR054454">
    <property type="entry name" value="NGO_1070-like"/>
</dbReference>
<sequence>MKKIEDVGLGDIKILEYGNDISFELTSVYNNGEIIGEIICKNVKYISIKNDDFDAGDGFQGSYIPIIIVQNLDNILTDEQFIYFSNHSTDKIKGYMMTFGEFSIQCKVICLDIIFNISEKFKDIIIDE</sequence>
<comment type="caution">
    <text evidence="1">The sequence shown here is derived from an EMBL/GenBank/DDBJ whole genome shotgun (WGS) entry which is preliminary data.</text>
</comment>